<feature type="domain" description="Right handed beta helix" evidence="6">
    <location>
        <begin position="147"/>
        <end position="294"/>
    </location>
</feature>
<keyword evidence="8" id="KW-1185">Reference proteome</keyword>
<dbReference type="PANTHER" id="PTHR38934:SF6">
    <property type="entry name" value="CHROMOSOME UNDETERMINED SCAFFOLD_176, WHOLE GENOME SHOTGUN SEQUENCE"/>
    <property type="match status" value="1"/>
</dbReference>
<evidence type="ECO:0000256" key="2">
    <source>
        <dbReference type="ARBA" id="ARBA00022737"/>
    </source>
</evidence>
<sequence>MRRLLFALITAVLCVVFLPRAARAQTTIAGGNIINQTWTASGSPYLVQGDITVPAGASLTIQAGTIVRMANNDGQVSGVDTSRVELTVNGTLSINGTAANPVIFQANNGSAANSWYGIVVGANATSAMIQGAILQHASRGVRNLAPGNVLRVLDSTFQNNGIGIAIEAGAPTIEGSSIFGNTTGVSVLVSGSASLLRSVVRSNGSNGINILTSSGSSTIAITNCTVHGNTGTGIYGEATSGNTANIDVTNTIVSNNSSFGIRRYTASGTVNVTLTNSNVWGNSSGNLNSVTAGNGSFSSNPLYVNIPTNLRLTSNSPARFAGSTNQDIGALPYTGDATNGLHGTLWTNTTLDVSSSPYTAAGDLTVPLGVTLTIPAGVIIRFATTDIMGSGLDTSRTELRIEGTIHAVGTTASPIQLISTSASANSWYGVHLAPSAATSRLSYVNISAANQAIRYETTGNITLDNLVLSSSSFGFQSLTGTPTLRSITALSNTIGIQFTGSSAGTLINGVVRSNGGNGVSILGTSGAQVHTIVNSTLHANTGSGLYVEATAGQGASVSVTNTIISSNSSFGIRRYTAAGTTDVSVTYSNVWGNSSGNYNGVSEGVGTLSANPLYVAAPADLRLQSTSTCIDAGTATGAPSSDRDGVARPLNGDGLNGAEFDIGAYEYVASSICGDGVVVPGEVCDSGANNGQYGYCNADCTAMGPHCGDGITNGPEQCDDGNQIDTDACRNTCVNAVCGDGVVRTGVEECDDGNQINTDACLNTCTIAVCGDGVVRAGVEECDDGNQINTDACLNTCVNATCGDGIVWTGVEACDDGNDDDDDGCRNNCALPGCGDGVVQPPEECDDGNASNNDSCLNTCLNASCGDGHVWTGVEECDDGNQDNTDACVDACKLATCGDGHVQVGVEDCDDGNQVNGDGCSASCLDAHCGDGIVQIGEACDDGNESNTDECLNSCRLASCGDGHVQVGVEECDDGNGVAGDGCAPDCTLESTGEGGSNQGGNGQGGNGQPTGQGGSDGGMTGDDGGCGCRTAGGSASTPAALLLLASALTAAARRRTRRAA</sequence>
<dbReference type="PANTHER" id="PTHR38934">
    <property type="entry name" value="HYPHALLY REGULATED CELL WALL PROTEIN 1"/>
    <property type="match status" value="1"/>
</dbReference>
<dbReference type="PATRIC" id="fig|52.7.peg.4151"/>
<feature type="domain" description="Right handed beta helix" evidence="6">
    <location>
        <begin position="429"/>
        <end position="579"/>
    </location>
</feature>
<dbReference type="NCBIfam" id="TIGR03901">
    <property type="entry name" value="MYXO-CTERM"/>
    <property type="match status" value="1"/>
</dbReference>
<dbReference type="SUPFAM" id="SSF51126">
    <property type="entry name" value="Pectin lyase-like"/>
    <property type="match status" value="2"/>
</dbReference>
<dbReference type="InterPro" id="IPR024038">
    <property type="entry name" value="MYXO-CTERM"/>
</dbReference>
<proteinExistence type="predicted"/>
<name>A0A0K1EG17_CHOCO</name>
<dbReference type="InterPro" id="IPR059226">
    <property type="entry name" value="Choice_anch_Q_dom"/>
</dbReference>
<dbReference type="InterPro" id="IPR011050">
    <property type="entry name" value="Pectin_lyase_fold/virulence"/>
</dbReference>
<dbReference type="Pfam" id="PF13948">
    <property type="entry name" value="DUF4215"/>
    <property type="match status" value="3"/>
</dbReference>
<dbReference type="STRING" id="52.CMC5_037710"/>
<dbReference type="EMBL" id="CP012159">
    <property type="protein sequence ID" value="AKT39622.1"/>
    <property type="molecule type" value="Genomic_DNA"/>
</dbReference>
<dbReference type="InterPro" id="IPR012334">
    <property type="entry name" value="Pectin_lyas_fold"/>
</dbReference>
<dbReference type="NCBIfam" id="NF041518">
    <property type="entry name" value="choice_anch_Q"/>
    <property type="match status" value="1"/>
</dbReference>
<dbReference type="AlphaFoldDB" id="A0A0K1EG17"/>
<keyword evidence="3" id="KW-1015">Disulfide bond</keyword>
<dbReference type="InterPro" id="IPR006626">
    <property type="entry name" value="PbH1"/>
</dbReference>
<evidence type="ECO:0000256" key="3">
    <source>
        <dbReference type="ARBA" id="ARBA00023157"/>
    </source>
</evidence>
<dbReference type="InterPro" id="IPR039448">
    <property type="entry name" value="Beta_helix"/>
</dbReference>
<evidence type="ECO:0000256" key="5">
    <source>
        <dbReference type="SAM" id="SignalP"/>
    </source>
</evidence>
<dbReference type="OrthoDB" id="5401272at2"/>
<dbReference type="KEGG" id="ccro:CMC5_037710"/>
<dbReference type="InterPro" id="IPR011936">
    <property type="entry name" value="Myxo_disulph_rpt"/>
</dbReference>
<protein>
    <recommendedName>
        <fullName evidence="6">Right handed beta helix domain-containing protein</fullName>
    </recommendedName>
</protein>
<evidence type="ECO:0000313" key="8">
    <source>
        <dbReference type="Proteomes" id="UP000067626"/>
    </source>
</evidence>
<dbReference type="NCBIfam" id="TIGR02232">
    <property type="entry name" value="myxo_disulf_rpt"/>
    <property type="match status" value="9"/>
</dbReference>
<dbReference type="Proteomes" id="UP000067626">
    <property type="component" value="Chromosome"/>
</dbReference>
<dbReference type="Pfam" id="PF13229">
    <property type="entry name" value="Beta_helix"/>
    <property type="match status" value="2"/>
</dbReference>
<evidence type="ECO:0000259" key="6">
    <source>
        <dbReference type="Pfam" id="PF13229"/>
    </source>
</evidence>
<evidence type="ECO:0000256" key="4">
    <source>
        <dbReference type="SAM" id="MobiDB-lite"/>
    </source>
</evidence>
<dbReference type="Gene3D" id="2.160.20.10">
    <property type="entry name" value="Single-stranded right-handed beta-helix, Pectin lyase-like"/>
    <property type="match status" value="2"/>
</dbReference>
<feature type="signal peptide" evidence="5">
    <location>
        <begin position="1"/>
        <end position="24"/>
    </location>
</feature>
<dbReference type="SMART" id="SM00710">
    <property type="entry name" value="PbH1"/>
    <property type="match status" value="9"/>
</dbReference>
<reference evidence="7 8" key="1">
    <citation type="submission" date="2015-07" db="EMBL/GenBank/DDBJ databases">
        <title>Genome analysis of myxobacterium Chondromyces crocatus Cm c5 reveals a high potential for natural compound synthesis and the genetic basis for the loss of fruiting body formation.</title>
        <authorList>
            <person name="Zaburannyi N."/>
            <person name="Bunk B."/>
            <person name="Maier J."/>
            <person name="Overmann J."/>
            <person name="Mueller R."/>
        </authorList>
    </citation>
    <scope>NUCLEOTIDE SEQUENCE [LARGE SCALE GENOMIC DNA]</scope>
    <source>
        <strain evidence="7 8">Cm c5</strain>
    </source>
</reference>
<gene>
    <name evidence="7" type="ORF">CMC5_037710</name>
</gene>
<organism evidence="7 8">
    <name type="scientific">Chondromyces crocatus</name>
    <dbReference type="NCBI Taxonomy" id="52"/>
    <lineage>
        <taxon>Bacteria</taxon>
        <taxon>Pseudomonadati</taxon>
        <taxon>Myxococcota</taxon>
        <taxon>Polyangia</taxon>
        <taxon>Polyangiales</taxon>
        <taxon>Polyangiaceae</taxon>
        <taxon>Chondromyces</taxon>
    </lineage>
</organism>
<keyword evidence="1 5" id="KW-0732">Signal</keyword>
<feature type="chain" id="PRO_5005459397" description="Right handed beta helix domain-containing protein" evidence="5">
    <location>
        <begin position="25"/>
        <end position="1061"/>
    </location>
</feature>
<evidence type="ECO:0000256" key="1">
    <source>
        <dbReference type="ARBA" id="ARBA00022729"/>
    </source>
</evidence>
<accession>A0A0K1EG17</accession>
<dbReference type="RefSeq" id="WP_050431679.1">
    <property type="nucleotide sequence ID" value="NZ_CP012159.1"/>
</dbReference>
<evidence type="ECO:0000313" key="7">
    <source>
        <dbReference type="EMBL" id="AKT39622.1"/>
    </source>
</evidence>
<keyword evidence="2" id="KW-0677">Repeat</keyword>
<feature type="region of interest" description="Disordered" evidence="4">
    <location>
        <begin position="994"/>
        <end position="1019"/>
    </location>
</feature>